<evidence type="ECO:0000256" key="1">
    <source>
        <dbReference type="SAM" id="Phobius"/>
    </source>
</evidence>
<accession>A0A1X7J2J7</accession>
<evidence type="ECO:0000313" key="2">
    <source>
        <dbReference type="EMBL" id="SMG21895.1"/>
    </source>
</evidence>
<reference evidence="3" key="1">
    <citation type="submission" date="2017-04" db="EMBL/GenBank/DDBJ databases">
        <authorList>
            <person name="Varghese N."/>
            <person name="Submissions S."/>
        </authorList>
    </citation>
    <scope>NUCLEOTIDE SEQUENCE [LARGE SCALE GENOMIC DNA]</scope>
    <source>
        <strain evidence="3">DSM 4125</strain>
    </source>
</reference>
<feature type="transmembrane region" description="Helical" evidence="1">
    <location>
        <begin position="102"/>
        <end position="121"/>
    </location>
</feature>
<evidence type="ECO:0000313" key="3">
    <source>
        <dbReference type="Proteomes" id="UP000193804"/>
    </source>
</evidence>
<keyword evidence="1" id="KW-0472">Membrane</keyword>
<dbReference type="STRING" id="1028.SAMN05661096_01244"/>
<keyword evidence="3" id="KW-1185">Reference proteome</keyword>
<keyword evidence="1" id="KW-1133">Transmembrane helix</keyword>
<name>A0A1X7J2J7_9BACT</name>
<keyword evidence="1" id="KW-0812">Transmembrane</keyword>
<feature type="transmembrane region" description="Helical" evidence="1">
    <location>
        <begin position="45"/>
        <end position="67"/>
    </location>
</feature>
<dbReference type="Proteomes" id="UP000193804">
    <property type="component" value="Unassembled WGS sequence"/>
</dbReference>
<organism evidence="2 3">
    <name type="scientific">Marivirga sericea</name>
    <dbReference type="NCBI Taxonomy" id="1028"/>
    <lineage>
        <taxon>Bacteria</taxon>
        <taxon>Pseudomonadati</taxon>
        <taxon>Bacteroidota</taxon>
        <taxon>Cytophagia</taxon>
        <taxon>Cytophagales</taxon>
        <taxon>Marivirgaceae</taxon>
        <taxon>Marivirga</taxon>
    </lineage>
</organism>
<protein>
    <recommendedName>
        <fullName evidence="4">DUF2127 domain-containing protein</fullName>
    </recommendedName>
</protein>
<dbReference type="EMBL" id="FXAW01000002">
    <property type="protein sequence ID" value="SMG21895.1"/>
    <property type="molecule type" value="Genomic_DNA"/>
</dbReference>
<proteinExistence type="predicted"/>
<gene>
    <name evidence="2" type="ORF">SAMN05661096_01244</name>
</gene>
<evidence type="ECO:0008006" key="4">
    <source>
        <dbReference type="Google" id="ProtNLM"/>
    </source>
</evidence>
<feature type="transmembrane region" description="Helical" evidence="1">
    <location>
        <begin position="12"/>
        <end position="33"/>
    </location>
</feature>
<feature type="transmembrane region" description="Helical" evidence="1">
    <location>
        <begin position="74"/>
        <end position="96"/>
    </location>
</feature>
<sequence length="133" mass="15295">MLLRKTLQFTPKLFLIDALGAFFTAFLLGVVLSNFQHYFGMPKEILRPLAITALIFCIYSFSCYLFLKRNWRPFLIAIAVANFLYCICTSILIALFRQELTLLGLIYFIGEIAIVGILIYVELSVAKKKRIEQ</sequence>
<dbReference type="AlphaFoldDB" id="A0A1X7J2J7"/>